<comment type="caution">
    <text evidence="21">The sequence shown here is derived from an EMBL/GenBank/DDBJ whole genome shotgun (WGS) entry which is preliminary data.</text>
</comment>
<feature type="compositionally biased region" description="Acidic residues" evidence="18">
    <location>
        <begin position="368"/>
        <end position="394"/>
    </location>
</feature>
<dbReference type="Gene3D" id="3.30.200.20">
    <property type="entry name" value="Phosphorylase Kinase, domain 1"/>
    <property type="match status" value="1"/>
</dbReference>
<evidence type="ECO:0000256" key="11">
    <source>
        <dbReference type="ARBA" id="ARBA00022777"/>
    </source>
</evidence>
<evidence type="ECO:0000259" key="20">
    <source>
        <dbReference type="PROSITE" id="PS51366"/>
    </source>
</evidence>
<comment type="similarity">
    <text evidence="3">Belongs to the CWC22 family.</text>
</comment>
<evidence type="ECO:0000256" key="9">
    <source>
        <dbReference type="ARBA" id="ARBA00022679"/>
    </source>
</evidence>
<keyword evidence="8" id="KW-0507">mRNA processing</keyword>
<dbReference type="GO" id="GO:0016607">
    <property type="term" value="C:nuclear speck"/>
    <property type="evidence" value="ECO:0007669"/>
    <property type="project" value="UniProtKB-SubCell"/>
</dbReference>
<dbReference type="InterPro" id="IPR000719">
    <property type="entry name" value="Prot_kinase_dom"/>
</dbReference>
<dbReference type="SMART" id="SM00220">
    <property type="entry name" value="S_TKc"/>
    <property type="match status" value="1"/>
</dbReference>
<evidence type="ECO:0000256" key="14">
    <source>
        <dbReference type="ARBA" id="ARBA00023242"/>
    </source>
</evidence>
<evidence type="ECO:0000256" key="18">
    <source>
        <dbReference type="SAM" id="MobiDB-lite"/>
    </source>
</evidence>
<dbReference type="PROSITE" id="PS00108">
    <property type="entry name" value="PROTEIN_KINASE_ST"/>
    <property type="match status" value="1"/>
</dbReference>
<dbReference type="InterPro" id="IPR016024">
    <property type="entry name" value="ARM-type_fold"/>
</dbReference>
<reference evidence="21" key="1">
    <citation type="journal article" date="2018" name="Genome Res.">
        <title>The genomic architecture and molecular evolution of ant odorant receptors.</title>
        <authorList>
            <person name="McKenzie S.K."/>
            <person name="Kronauer D.J.C."/>
        </authorList>
    </citation>
    <scope>NUCLEOTIDE SEQUENCE [LARGE SCALE GENOMIC DNA]</scope>
    <source>
        <strain evidence="21">Clonal line C1</strain>
    </source>
</reference>
<dbReference type="GO" id="GO:0000398">
    <property type="term" value="P:mRNA splicing, via spliceosome"/>
    <property type="evidence" value="ECO:0007669"/>
    <property type="project" value="TreeGrafter"/>
</dbReference>
<dbReference type="GO" id="GO:0071013">
    <property type="term" value="C:catalytic step 2 spliceosome"/>
    <property type="evidence" value="ECO:0007669"/>
    <property type="project" value="TreeGrafter"/>
</dbReference>
<feature type="compositionally biased region" description="Basic and acidic residues" evidence="18">
    <location>
        <begin position="22"/>
        <end position="60"/>
    </location>
</feature>
<feature type="binding site" evidence="17">
    <location>
        <position position="633"/>
    </location>
    <ligand>
        <name>ATP</name>
        <dbReference type="ChEBI" id="CHEBI:30616"/>
    </ligand>
</feature>
<dbReference type="Pfam" id="PF02847">
    <property type="entry name" value="MA3"/>
    <property type="match status" value="1"/>
</dbReference>
<dbReference type="OrthoDB" id="1924287at2759"/>
<feature type="compositionally biased region" description="Basic and acidic residues" evidence="18">
    <location>
        <begin position="1"/>
        <end position="14"/>
    </location>
</feature>
<protein>
    <recommendedName>
        <fullName evidence="5">Cyclin-dependent kinase 7</fullName>
        <ecNumber evidence="4">2.7.11.23</ecNumber>
    </recommendedName>
    <alternativeName>
        <fullName evidence="15">Cell division protein kinase 7</fullName>
    </alternativeName>
</protein>
<evidence type="ECO:0000256" key="6">
    <source>
        <dbReference type="ARBA" id="ARBA00022527"/>
    </source>
</evidence>
<evidence type="ECO:0000256" key="1">
    <source>
        <dbReference type="ARBA" id="ARBA00004324"/>
    </source>
</evidence>
<proteinExistence type="inferred from homology"/>
<evidence type="ECO:0000256" key="10">
    <source>
        <dbReference type="ARBA" id="ARBA00022741"/>
    </source>
</evidence>
<dbReference type="GO" id="GO:0008353">
    <property type="term" value="F:RNA polymerase II CTD heptapeptide repeat kinase activity"/>
    <property type="evidence" value="ECO:0007669"/>
    <property type="project" value="UniProtKB-EC"/>
</dbReference>
<feature type="region of interest" description="Disordered" evidence="18">
    <location>
        <begin position="366"/>
        <end position="399"/>
    </location>
</feature>
<dbReference type="Pfam" id="PF02854">
    <property type="entry name" value="MIF4G"/>
    <property type="match status" value="1"/>
</dbReference>
<gene>
    <name evidence="21" type="ORF">DMN91_000143</name>
</gene>
<dbReference type="AlphaFoldDB" id="A0A3L8E2C6"/>
<keyword evidence="7" id="KW-0597">Phosphoprotein</keyword>
<feature type="active site" description="Proton acceptor" evidence="16">
    <location>
        <position position="704"/>
    </location>
</feature>
<dbReference type="InterPro" id="IPR008271">
    <property type="entry name" value="Ser/Thr_kinase_AS"/>
</dbReference>
<comment type="similarity">
    <text evidence="2">Belongs to the protein kinase superfamily. CMGC Ser/Thr protein kinase family. CDC2/CDKX subfamily.</text>
</comment>
<dbReference type="SMART" id="SM00544">
    <property type="entry name" value="MA3"/>
    <property type="match status" value="1"/>
</dbReference>
<reference evidence="21" key="2">
    <citation type="submission" date="2018-07" db="EMBL/GenBank/DDBJ databases">
        <authorList>
            <person name="Mckenzie S.K."/>
            <person name="Kronauer D.J.C."/>
        </authorList>
    </citation>
    <scope>NUCLEOTIDE SEQUENCE</scope>
    <source>
        <strain evidence="21">Clonal line C1</strain>
    </source>
</reference>
<evidence type="ECO:0000256" key="4">
    <source>
        <dbReference type="ARBA" id="ARBA00012409"/>
    </source>
</evidence>
<evidence type="ECO:0000256" key="3">
    <source>
        <dbReference type="ARBA" id="ARBA00006856"/>
    </source>
</evidence>
<dbReference type="InterPro" id="IPR037770">
    <property type="entry name" value="CDK7"/>
</dbReference>
<dbReference type="SUPFAM" id="SSF48371">
    <property type="entry name" value="ARM repeat"/>
    <property type="match status" value="1"/>
</dbReference>
<evidence type="ECO:0000256" key="8">
    <source>
        <dbReference type="ARBA" id="ARBA00022664"/>
    </source>
</evidence>
<dbReference type="Gene3D" id="1.25.40.180">
    <property type="match status" value="1"/>
</dbReference>
<dbReference type="SUPFAM" id="SSF56112">
    <property type="entry name" value="Protein kinase-like (PK-like)"/>
    <property type="match status" value="1"/>
</dbReference>
<comment type="subcellular location">
    <subcellularLocation>
        <location evidence="1">Nucleus speckle</location>
    </subcellularLocation>
</comment>
<name>A0A3L8E2C6_OOCBI</name>
<dbReference type="InterPro" id="IPR003891">
    <property type="entry name" value="Initiation_fac_eIF4g_MI"/>
</dbReference>
<dbReference type="EMBL" id="QOIP01000001">
    <property type="protein sequence ID" value="RLU26349.1"/>
    <property type="molecule type" value="Genomic_DNA"/>
</dbReference>
<dbReference type="SMART" id="SM00543">
    <property type="entry name" value="MIF4G"/>
    <property type="match status" value="1"/>
</dbReference>
<evidence type="ECO:0000256" key="12">
    <source>
        <dbReference type="ARBA" id="ARBA00022840"/>
    </source>
</evidence>
<dbReference type="GO" id="GO:0005524">
    <property type="term" value="F:ATP binding"/>
    <property type="evidence" value="ECO:0007669"/>
    <property type="project" value="UniProtKB-KW"/>
</dbReference>
<feature type="region of interest" description="Disordered" evidence="18">
    <location>
        <begin position="864"/>
        <end position="893"/>
    </location>
</feature>
<accession>A0A3L8E2C6</accession>
<dbReference type="FunFam" id="1.25.40.180:FF:000004">
    <property type="entry name" value="pre-mRNA-splicing factor CWC22 homolog"/>
    <property type="match status" value="1"/>
</dbReference>
<organism evidence="21">
    <name type="scientific">Ooceraea biroi</name>
    <name type="common">Clonal raider ant</name>
    <name type="synonym">Cerapachys biroi</name>
    <dbReference type="NCBI Taxonomy" id="2015173"/>
    <lineage>
        <taxon>Eukaryota</taxon>
        <taxon>Metazoa</taxon>
        <taxon>Ecdysozoa</taxon>
        <taxon>Arthropoda</taxon>
        <taxon>Hexapoda</taxon>
        <taxon>Insecta</taxon>
        <taxon>Pterygota</taxon>
        <taxon>Neoptera</taxon>
        <taxon>Endopterygota</taxon>
        <taxon>Hymenoptera</taxon>
        <taxon>Apocrita</taxon>
        <taxon>Aculeata</taxon>
        <taxon>Formicoidea</taxon>
        <taxon>Formicidae</taxon>
        <taxon>Dorylinae</taxon>
        <taxon>Ooceraea</taxon>
    </lineage>
</organism>
<evidence type="ECO:0000256" key="7">
    <source>
        <dbReference type="ARBA" id="ARBA00022553"/>
    </source>
</evidence>
<keyword evidence="6" id="KW-0723">Serine/threonine-protein kinase</keyword>
<dbReference type="Gene3D" id="1.10.510.10">
    <property type="entry name" value="Transferase(Phosphotransferase) domain 1"/>
    <property type="match status" value="1"/>
</dbReference>
<keyword evidence="9" id="KW-0808">Transferase</keyword>
<dbReference type="Pfam" id="PF00069">
    <property type="entry name" value="Pkinase"/>
    <property type="match status" value="1"/>
</dbReference>
<feature type="domain" description="Protein kinase" evidence="19">
    <location>
        <begin position="604"/>
        <end position="862"/>
    </location>
</feature>
<dbReference type="PROSITE" id="PS51366">
    <property type="entry name" value="MI"/>
    <property type="match status" value="1"/>
</dbReference>
<evidence type="ECO:0000256" key="2">
    <source>
        <dbReference type="ARBA" id="ARBA00006485"/>
    </source>
</evidence>
<dbReference type="InterPro" id="IPR050781">
    <property type="entry name" value="CWC22_splicing_factor"/>
</dbReference>
<dbReference type="CDD" id="cd07841">
    <property type="entry name" value="STKc_CDK7"/>
    <property type="match status" value="1"/>
</dbReference>
<sequence>MKRSRKDDEENKEQLRKRRDRKHDDDLRESRHNDDRSSRRDEHRSSRDSEDEHEARKSPEEQIGIRYYGEPDTLQVKQKRAVDLLTLRTGGAYTPPAKLCMFQAEIMDKSGVAYQRIAWEALKKSINGYINKVNTSNIGIITRELLRENIVRGQGLLARSIIQAQAASPTFTPVYAALTAIINSKFPYIGELVLKRLILLFKRGFKRNDKSLCISTGTFIAHLINQWVAYEIISLEILTLLLETPTDDSVEVAIAFLKECGMKLTEVSRKGIEAIFEMLRNILHEGQLDKRVQYMIEVTFQIRKDGFKDHEAVLEELDLVEEENQFTHLIRLDEKKLEAENILNIFKFEADYLANEEKYKKLSKEILGSDDSDSEGDYEDGEEESSDEDSDTEQTEEKAAVITDDTETNLTALRQIIYLTIHSSLDFEECAHKLMKMQLKPGQEIELCHMFLDCCAEMCTYEKFFGLLAGRFCAINKIYVTPFEQIFKDSYHTIHRLNTNKLRNVSKFFAHLLFTDSISWNVLSYIKLNEDITSSNRIFIKILFQELSEYMGLAKLNERLKDVTLQKAFEGLFPRDDPKNTRFAINFFTSIGLGGLTDDLKEHLKSPETNDCTSFATVYKAKDVETSKIVAVKKIKVGSRAEARDDVFGHKSNVSLVFDFMDTDLEVIIKDNNIVLTAANIKAYMIQTLQGLDYLHFNWILHRDLKPNNLLVNSEGVLKIGDFGLAKFFGSPNRINTHQVVTRWYRSPELLYGARLYGTGIDMWAVGCILAELLLRVPFLPGESDLDQLTRIFQTLGTPTEETWAGMTELPDFIQFKPFPGTPLKHIFTAAGDDLLDLIASLLNVNPLERCTCDQALQMPYFNNKPAPTPGPKLPLPTSIKRQPEERPSLKRKLLESIEGASLAKRLQF</sequence>
<dbReference type="PANTHER" id="PTHR18034">
    <property type="entry name" value="CELL CYCLE CONTROL PROTEIN CWF22-RELATED"/>
    <property type="match status" value="1"/>
</dbReference>
<evidence type="ECO:0000313" key="21">
    <source>
        <dbReference type="EMBL" id="RLU26349.1"/>
    </source>
</evidence>
<evidence type="ECO:0000256" key="5">
    <source>
        <dbReference type="ARBA" id="ARBA00013901"/>
    </source>
</evidence>
<keyword evidence="11" id="KW-0418">Kinase</keyword>
<feature type="compositionally biased region" description="Basic and acidic residues" evidence="18">
    <location>
        <begin position="882"/>
        <end position="893"/>
    </location>
</feature>
<dbReference type="PROSITE" id="PS50011">
    <property type="entry name" value="PROTEIN_KINASE_DOM"/>
    <property type="match status" value="1"/>
</dbReference>
<keyword evidence="13" id="KW-0508">mRNA splicing</keyword>
<dbReference type="Proteomes" id="UP000279307">
    <property type="component" value="Chromosome 1"/>
</dbReference>
<dbReference type="GO" id="GO:0003723">
    <property type="term" value="F:RNA binding"/>
    <property type="evidence" value="ECO:0007669"/>
    <property type="project" value="InterPro"/>
</dbReference>
<dbReference type="InterPro" id="IPR011009">
    <property type="entry name" value="Kinase-like_dom_sf"/>
</dbReference>
<keyword evidence="14" id="KW-0539">Nucleus</keyword>
<feature type="domain" description="MI" evidence="20">
    <location>
        <begin position="412"/>
        <end position="528"/>
    </location>
</feature>
<keyword evidence="10 17" id="KW-0547">Nucleotide-binding</keyword>
<evidence type="ECO:0000256" key="17">
    <source>
        <dbReference type="PIRSR" id="PIRSR637770-2"/>
    </source>
</evidence>
<evidence type="ECO:0000256" key="16">
    <source>
        <dbReference type="PIRSR" id="PIRSR637770-1"/>
    </source>
</evidence>
<dbReference type="GO" id="GO:0070985">
    <property type="term" value="C:transcription factor TFIIK complex"/>
    <property type="evidence" value="ECO:0007669"/>
    <property type="project" value="InterPro"/>
</dbReference>
<evidence type="ECO:0000256" key="13">
    <source>
        <dbReference type="ARBA" id="ARBA00023187"/>
    </source>
</evidence>
<evidence type="ECO:0000256" key="15">
    <source>
        <dbReference type="ARBA" id="ARBA00029738"/>
    </source>
</evidence>
<dbReference type="FunFam" id="1.10.510.10:FF:000097">
    <property type="entry name" value="Putative cyclin-dependent kinase 7"/>
    <property type="match status" value="1"/>
</dbReference>
<dbReference type="InterPro" id="IPR003890">
    <property type="entry name" value="MIF4G-like_typ-3"/>
</dbReference>
<dbReference type="PANTHER" id="PTHR18034:SF3">
    <property type="entry name" value="PRE-MRNA-SPLICING FACTOR CWC22 HOMOLOG"/>
    <property type="match status" value="1"/>
</dbReference>
<dbReference type="EC" id="2.7.11.23" evidence="4"/>
<keyword evidence="12 17" id="KW-0067">ATP-binding</keyword>
<feature type="region of interest" description="Disordered" evidence="18">
    <location>
        <begin position="1"/>
        <end position="69"/>
    </location>
</feature>
<evidence type="ECO:0000259" key="19">
    <source>
        <dbReference type="PROSITE" id="PS50011"/>
    </source>
</evidence>